<protein>
    <submittedName>
        <fullName evidence="9">Outer membrane efflux protein</fullName>
    </submittedName>
</protein>
<name>A0A133S2M1_9FIRM</name>
<dbReference type="GO" id="GO:0009279">
    <property type="term" value="C:cell outer membrane"/>
    <property type="evidence" value="ECO:0007669"/>
    <property type="project" value="UniProtKB-SubCell"/>
</dbReference>
<reference evidence="9 10" key="1">
    <citation type="submission" date="2016-01" db="EMBL/GenBank/DDBJ databases">
        <authorList>
            <person name="Oliw E.H."/>
        </authorList>
    </citation>
    <scope>NUCLEOTIDE SEQUENCE [LARGE SCALE GENOMIC DNA]</scope>
    <source>
        <strain evidence="9 10">CMW7756B</strain>
    </source>
</reference>
<accession>A0A133S2M1</accession>
<evidence type="ECO:0000256" key="1">
    <source>
        <dbReference type="ARBA" id="ARBA00004442"/>
    </source>
</evidence>
<dbReference type="STRING" id="39777.B7L28_02720"/>
<keyword evidence="4" id="KW-1134">Transmembrane beta strand</keyword>
<feature type="chain" id="PRO_5007458987" evidence="8">
    <location>
        <begin position="22"/>
        <end position="496"/>
    </location>
</feature>
<sequence length="496" mass="53131">MNKKAFSLAIILSMATTGAFASDVVSTSVNNGDKLTKLQKEAIQLTQQQLAQKASQDAQQYEVALNLNEDSTVSLALANNRTAKQSLWDYQAAKATVSATAAGKNPNVSYAWQGARNHGANTMTGRTVTSKTGQHSFTIKAPVFSPELDANIDKSRFAREGSGAAYEEALQQAKYDAINGYYTLIMYRNKVDVANQAVKDYQGHVDNVKAQYNVGLVANSDVLAADTNLADSQTNLVKAQNAANLAEANLNLVIAYPTQTSITTAEHDLQYKPYAVTLEQAKAYAMLHRSALVQSAMAVKQAEEGLKAEKAGYLPTVGVEAGRGYADPDGYFGTSSKSWHIGASATWSLWDGGQTQNKIKVAQDTLEKAKEANLAAVDKVNLAVQQAYLNLRSAEQTIQSTQTAVHQGQENFRIATLRYRAGVGTNLDVLDAETKLTESRNNYVDALYNYNVSISALEQATGIPLDTPVGQGASIIANSGAVEQLAALATATPAKK</sequence>
<evidence type="ECO:0000256" key="2">
    <source>
        <dbReference type="ARBA" id="ARBA00007613"/>
    </source>
</evidence>
<dbReference type="PATRIC" id="fig|39777.7.peg.1502"/>
<evidence type="ECO:0000256" key="5">
    <source>
        <dbReference type="ARBA" id="ARBA00022692"/>
    </source>
</evidence>
<evidence type="ECO:0000256" key="4">
    <source>
        <dbReference type="ARBA" id="ARBA00022452"/>
    </source>
</evidence>
<keyword evidence="5" id="KW-0812">Transmembrane</keyword>
<comment type="similarity">
    <text evidence="2">Belongs to the outer membrane factor (OMF) (TC 1.B.17) family.</text>
</comment>
<dbReference type="GO" id="GO:1990281">
    <property type="term" value="C:efflux pump complex"/>
    <property type="evidence" value="ECO:0007669"/>
    <property type="project" value="TreeGrafter"/>
</dbReference>
<dbReference type="GO" id="GO:0015288">
    <property type="term" value="F:porin activity"/>
    <property type="evidence" value="ECO:0007669"/>
    <property type="project" value="TreeGrafter"/>
</dbReference>
<keyword evidence="7" id="KW-0998">Cell outer membrane</keyword>
<dbReference type="GO" id="GO:0015562">
    <property type="term" value="F:efflux transmembrane transporter activity"/>
    <property type="evidence" value="ECO:0007669"/>
    <property type="project" value="InterPro"/>
</dbReference>
<dbReference type="PANTHER" id="PTHR30026">
    <property type="entry name" value="OUTER MEMBRANE PROTEIN TOLC"/>
    <property type="match status" value="1"/>
</dbReference>
<evidence type="ECO:0000256" key="8">
    <source>
        <dbReference type="SAM" id="SignalP"/>
    </source>
</evidence>
<feature type="signal peptide" evidence="8">
    <location>
        <begin position="1"/>
        <end position="21"/>
    </location>
</feature>
<dbReference type="InterPro" id="IPR051906">
    <property type="entry name" value="TolC-like"/>
</dbReference>
<dbReference type="SUPFAM" id="SSF56954">
    <property type="entry name" value="Outer membrane efflux proteins (OEP)"/>
    <property type="match status" value="1"/>
</dbReference>
<evidence type="ECO:0000256" key="7">
    <source>
        <dbReference type="ARBA" id="ARBA00023237"/>
    </source>
</evidence>
<proteinExistence type="inferred from homology"/>
<evidence type="ECO:0000256" key="3">
    <source>
        <dbReference type="ARBA" id="ARBA00022448"/>
    </source>
</evidence>
<dbReference type="Pfam" id="PF02321">
    <property type="entry name" value="OEP"/>
    <property type="match status" value="2"/>
</dbReference>
<dbReference type="Proteomes" id="UP000070226">
    <property type="component" value="Unassembled WGS sequence"/>
</dbReference>
<dbReference type="RefSeq" id="WP_005381813.1">
    <property type="nucleotide sequence ID" value="NZ_JAJCNH010000007.1"/>
</dbReference>
<keyword evidence="6" id="KW-0472">Membrane</keyword>
<evidence type="ECO:0000313" key="9">
    <source>
        <dbReference type="EMBL" id="KXA62674.1"/>
    </source>
</evidence>
<organism evidence="9">
    <name type="scientific">Veillonella atypica</name>
    <dbReference type="NCBI Taxonomy" id="39777"/>
    <lineage>
        <taxon>Bacteria</taxon>
        <taxon>Bacillati</taxon>
        <taxon>Bacillota</taxon>
        <taxon>Negativicutes</taxon>
        <taxon>Veillonellales</taxon>
        <taxon>Veillonellaceae</taxon>
        <taxon>Veillonella</taxon>
    </lineage>
</organism>
<dbReference type="InterPro" id="IPR003423">
    <property type="entry name" value="OMP_efflux"/>
</dbReference>
<dbReference type="AlphaFoldDB" id="A0A133S2M1"/>
<comment type="caution">
    <text evidence="9">The sequence shown here is derived from an EMBL/GenBank/DDBJ whole genome shotgun (WGS) entry which is preliminary data.</text>
</comment>
<dbReference type="EMBL" id="LRQT01000086">
    <property type="protein sequence ID" value="KXA62674.1"/>
    <property type="molecule type" value="Genomic_DNA"/>
</dbReference>
<keyword evidence="3" id="KW-0813">Transport</keyword>
<gene>
    <name evidence="9" type="ORF">HMPREF3233_01537</name>
</gene>
<evidence type="ECO:0000256" key="6">
    <source>
        <dbReference type="ARBA" id="ARBA00023136"/>
    </source>
</evidence>
<comment type="subcellular location">
    <subcellularLocation>
        <location evidence="1">Cell outer membrane</location>
    </subcellularLocation>
</comment>
<dbReference type="PANTHER" id="PTHR30026:SF21">
    <property type="entry name" value="SLR1270 PROTEIN"/>
    <property type="match status" value="1"/>
</dbReference>
<dbReference type="Gene3D" id="1.20.1600.10">
    <property type="entry name" value="Outer membrane efflux proteins (OEP)"/>
    <property type="match status" value="1"/>
</dbReference>
<evidence type="ECO:0000313" key="10">
    <source>
        <dbReference type="Proteomes" id="UP000070226"/>
    </source>
</evidence>
<keyword evidence="8" id="KW-0732">Signal</keyword>